<name>A0A0M3JM26_ANISI</name>
<dbReference type="InterPro" id="IPR038765">
    <property type="entry name" value="Papain-like_cys_pep_sf"/>
</dbReference>
<accession>A0A0M3JM26</accession>
<dbReference type="Proteomes" id="UP000267096">
    <property type="component" value="Unassembled WGS sequence"/>
</dbReference>
<keyword evidence="2" id="KW-1185">Reference proteome</keyword>
<organism evidence="3">
    <name type="scientific">Anisakis simplex</name>
    <name type="common">Herring worm</name>
    <dbReference type="NCBI Taxonomy" id="6269"/>
    <lineage>
        <taxon>Eukaryota</taxon>
        <taxon>Metazoa</taxon>
        <taxon>Ecdysozoa</taxon>
        <taxon>Nematoda</taxon>
        <taxon>Chromadorea</taxon>
        <taxon>Rhabditida</taxon>
        <taxon>Spirurina</taxon>
        <taxon>Ascaridomorpha</taxon>
        <taxon>Ascaridoidea</taxon>
        <taxon>Anisakidae</taxon>
        <taxon>Anisakis</taxon>
        <taxon>Anisakis simplex complex</taxon>
    </lineage>
</organism>
<sequence>MAGDVDRRVLSYGDTVLYESDLQTLKEGTWLNDRIISFALEYLYDTMLNETQKQK</sequence>
<gene>
    <name evidence="1" type="ORF">ASIM_LOCUS8464</name>
</gene>
<dbReference type="SUPFAM" id="SSF54001">
    <property type="entry name" value="Cysteine proteinases"/>
    <property type="match status" value="1"/>
</dbReference>
<dbReference type="AlphaFoldDB" id="A0A0M3JM26"/>
<proteinExistence type="predicted"/>
<evidence type="ECO:0000313" key="2">
    <source>
        <dbReference type="Proteomes" id="UP000267096"/>
    </source>
</evidence>
<protein>
    <submittedName>
        <fullName evidence="3">ULP_PROTEASE domain-containing protein</fullName>
    </submittedName>
</protein>
<dbReference type="Gene3D" id="3.40.395.10">
    <property type="entry name" value="Adenoviral Proteinase, Chain A"/>
    <property type="match status" value="1"/>
</dbReference>
<evidence type="ECO:0000313" key="3">
    <source>
        <dbReference type="WBParaSite" id="ASIM_0000870801-mRNA-1"/>
    </source>
</evidence>
<dbReference type="OrthoDB" id="5065855at2759"/>
<evidence type="ECO:0000313" key="1">
    <source>
        <dbReference type="EMBL" id="VDK32136.1"/>
    </source>
</evidence>
<dbReference type="EMBL" id="UYRR01023047">
    <property type="protein sequence ID" value="VDK32136.1"/>
    <property type="molecule type" value="Genomic_DNA"/>
</dbReference>
<reference evidence="1 2" key="2">
    <citation type="submission" date="2018-11" db="EMBL/GenBank/DDBJ databases">
        <authorList>
            <consortium name="Pathogen Informatics"/>
        </authorList>
    </citation>
    <scope>NUCLEOTIDE SEQUENCE [LARGE SCALE GENOMIC DNA]</scope>
</reference>
<dbReference type="WBParaSite" id="ASIM_0000870801-mRNA-1">
    <property type="protein sequence ID" value="ASIM_0000870801-mRNA-1"/>
    <property type="gene ID" value="ASIM_0000870801"/>
</dbReference>
<reference evidence="3" key="1">
    <citation type="submission" date="2017-02" db="UniProtKB">
        <authorList>
            <consortium name="WormBaseParasite"/>
        </authorList>
    </citation>
    <scope>IDENTIFICATION</scope>
</reference>